<dbReference type="AlphaFoldDB" id="A0A662ZHH4"/>
<evidence type="ECO:0000313" key="3">
    <source>
        <dbReference type="Proteomes" id="UP000243745"/>
    </source>
</evidence>
<accession>A0A662ZHH4</accession>
<dbReference type="OrthoDB" id="1551269at2"/>
<evidence type="ECO:0000313" key="2">
    <source>
        <dbReference type="EMBL" id="SFP41373.1"/>
    </source>
</evidence>
<sequence length="108" mass="12118">MHNFAIISAIVIIFALAGVKFTATYEIKSYRYVCNSCGYIEEWGAPRHLKRVASGMKRLNADYDEIGEELRKENRESRFGGIAIFILAMTLGAILMIALMIFSIAANH</sequence>
<evidence type="ECO:0000256" key="1">
    <source>
        <dbReference type="SAM" id="Phobius"/>
    </source>
</evidence>
<dbReference type="EMBL" id="FOXF01000021">
    <property type="protein sequence ID" value="SFP41373.1"/>
    <property type="molecule type" value="Genomic_DNA"/>
</dbReference>
<protein>
    <submittedName>
        <fullName evidence="2">Uncharacterized protein</fullName>
    </submittedName>
</protein>
<proteinExistence type="predicted"/>
<name>A0A662ZHH4_9GAMM</name>
<dbReference type="Proteomes" id="UP000243745">
    <property type="component" value="Unassembled WGS sequence"/>
</dbReference>
<gene>
    <name evidence="2" type="ORF">SAMN02910344_01326</name>
</gene>
<dbReference type="RefSeq" id="WP_093142196.1">
    <property type="nucleotide sequence ID" value="NZ_FOXF01000021.1"/>
</dbReference>
<keyword evidence="3" id="KW-1185">Reference proteome</keyword>
<keyword evidence="1" id="KW-0472">Membrane</keyword>
<keyword evidence="1" id="KW-1133">Transmembrane helix</keyword>
<reference evidence="2 3" key="1">
    <citation type="submission" date="2016-10" db="EMBL/GenBank/DDBJ databases">
        <authorList>
            <person name="Varghese N."/>
            <person name="Submissions S."/>
        </authorList>
    </citation>
    <scope>NUCLEOTIDE SEQUENCE [LARGE SCALE GENOMIC DNA]</scope>
    <source>
        <strain evidence="2 3">DSM 1361</strain>
    </source>
</reference>
<feature type="transmembrane region" description="Helical" evidence="1">
    <location>
        <begin position="79"/>
        <end position="106"/>
    </location>
</feature>
<keyword evidence="1" id="KW-0812">Transmembrane</keyword>
<feature type="transmembrane region" description="Helical" evidence="1">
    <location>
        <begin position="6"/>
        <end position="23"/>
    </location>
</feature>
<organism evidence="2 3">
    <name type="scientific">Ruminobacter amylophilus</name>
    <dbReference type="NCBI Taxonomy" id="867"/>
    <lineage>
        <taxon>Bacteria</taxon>
        <taxon>Pseudomonadati</taxon>
        <taxon>Pseudomonadota</taxon>
        <taxon>Gammaproteobacteria</taxon>
        <taxon>Aeromonadales</taxon>
        <taxon>Succinivibrionaceae</taxon>
        <taxon>Ruminobacter</taxon>
    </lineage>
</organism>